<evidence type="ECO:0000313" key="2">
    <source>
        <dbReference type="EMBL" id="GLD33266.1"/>
    </source>
</evidence>
<evidence type="ECO:0000313" key="3">
    <source>
        <dbReference type="Proteomes" id="UP001064782"/>
    </source>
</evidence>
<sequence>MLHVCSLFVARTAAFDEYGAINATSIPMAWFQVDQMPLWAKVPVVLVVHAPAGGDYDPDLHVVCKDPAGKALGSLRAAWHWPDDGKLPSKYRCFTQELAFQVETEGEYTIGAYYDADGKFELSTPVPMSIVLAEKNPENDVDDDDEAAL</sequence>
<dbReference type="EMBL" id="BRZI01000071">
    <property type="protein sequence ID" value="GLD33266.1"/>
    <property type="molecule type" value="Genomic_DNA"/>
</dbReference>
<reference evidence="2" key="1">
    <citation type="submission" date="2022-08" db="EMBL/GenBank/DDBJ databases">
        <title>Mycobacterium kiyosense sp. nov., scotochromogenic slow-glowing species isolated from respiratory specimens.</title>
        <authorList>
            <person name="Fukano H."/>
            <person name="Kazumi Y."/>
            <person name="Sakagami N."/>
            <person name="Ato M."/>
            <person name="Mitarai S."/>
            <person name="Hoshino Y."/>
        </authorList>
    </citation>
    <scope>NUCLEOTIDE SEQUENCE</scope>
    <source>
        <strain evidence="2">1413</strain>
        <strain evidence="1">SRL2020-028</strain>
    </source>
</reference>
<accession>A0A9P3QBV2</accession>
<dbReference type="EMBL" id="BRXE01000098">
    <property type="protein sequence ID" value="GLB85756.1"/>
    <property type="molecule type" value="Genomic_DNA"/>
</dbReference>
<dbReference type="AlphaFoldDB" id="A0A9P3QBV2"/>
<evidence type="ECO:0000313" key="1">
    <source>
        <dbReference type="EMBL" id="GLB85756.1"/>
    </source>
</evidence>
<proteinExistence type="predicted"/>
<keyword evidence="3" id="KW-1185">Reference proteome</keyword>
<dbReference type="Proteomes" id="UP001064782">
    <property type="component" value="Unassembled WGS sequence"/>
</dbReference>
<protein>
    <submittedName>
        <fullName evidence="2">Uncharacterized protein</fullName>
    </submittedName>
</protein>
<organism evidence="2 3">
    <name type="scientific">Mycobacterium kiyosense</name>
    <dbReference type="NCBI Taxonomy" id="2871094"/>
    <lineage>
        <taxon>Bacteria</taxon>
        <taxon>Bacillati</taxon>
        <taxon>Actinomycetota</taxon>
        <taxon>Actinomycetes</taxon>
        <taxon>Mycobacteriales</taxon>
        <taxon>Mycobacteriaceae</taxon>
        <taxon>Mycobacterium</taxon>
    </lineage>
</organism>
<dbReference type="Proteomes" id="UP001165663">
    <property type="component" value="Unassembled WGS sequence"/>
</dbReference>
<name>A0A9P3QBV2_9MYCO</name>
<dbReference type="RefSeq" id="WP_238305163.1">
    <property type="nucleotide sequence ID" value="NZ_BRXE01000098.1"/>
</dbReference>
<dbReference type="GeneID" id="83632375"/>
<gene>
    <name evidence="2" type="ORF">Mkiyose1413_51490</name>
    <name evidence="1" type="ORF">SRL2020028_50120</name>
</gene>
<comment type="caution">
    <text evidence="2">The sequence shown here is derived from an EMBL/GenBank/DDBJ whole genome shotgun (WGS) entry which is preliminary data.</text>
</comment>